<dbReference type="PANTHER" id="PTHR35458:SF8">
    <property type="entry name" value="SLR0650 PROTEIN"/>
    <property type="match status" value="1"/>
</dbReference>
<dbReference type="InterPro" id="IPR047140">
    <property type="entry name" value="LabA"/>
</dbReference>
<dbReference type="PANTHER" id="PTHR35458">
    <property type="entry name" value="SLR0755 PROTEIN"/>
    <property type="match status" value="1"/>
</dbReference>
<dbReference type="GO" id="GO:0004540">
    <property type="term" value="F:RNA nuclease activity"/>
    <property type="evidence" value="ECO:0007669"/>
    <property type="project" value="InterPro"/>
</dbReference>
<dbReference type="Gene3D" id="3.40.50.1010">
    <property type="entry name" value="5'-nuclease"/>
    <property type="match status" value="1"/>
</dbReference>
<reference evidence="2" key="1">
    <citation type="journal article" date="2014" name="Front. Microbiol.">
        <title>High frequency of phylogenetically diverse reductive dehalogenase-homologous genes in deep subseafloor sedimentary metagenomes.</title>
        <authorList>
            <person name="Kawai M."/>
            <person name="Futagami T."/>
            <person name="Toyoda A."/>
            <person name="Takaki Y."/>
            <person name="Nishi S."/>
            <person name="Hori S."/>
            <person name="Arai W."/>
            <person name="Tsubouchi T."/>
            <person name="Morono Y."/>
            <person name="Uchiyama I."/>
            <person name="Ito T."/>
            <person name="Fujiyama A."/>
            <person name="Inagaki F."/>
            <person name="Takami H."/>
        </authorList>
    </citation>
    <scope>NUCLEOTIDE SEQUENCE</scope>
    <source>
        <strain evidence="2">Expedition CK06-06</strain>
    </source>
</reference>
<dbReference type="InterPro" id="IPR021139">
    <property type="entry name" value="NYN"/>
</dbReference>
<proteinExistence type="predicted"/>
<organism evidence="2">
    <name type="scientific">marine sediment metagenome</name>
    <dbReference type="NCBI Taxonomy" id="412755"/>
    <lineage>
        <taxon>unclassified sequences</taxon>
        <taxon>metagenomes</taxon>
        <taxon>ecological metagenomes</taxon>
    </lineage>
</organism>
<feature type="non-terminal residue" evidence="2">
    <location>
        <position position="88"/>
    </location>
</feature>
<evidence type="ECO:0000313" key="2">
    <source>
        <dbReference type="EMBL" id="GAG24476.1"/>
    </source>
</evidence>
<dbReference type="Pfam" id="PF01936">
    <property type="entry name" value="NYN"/>
    <property type="match status" value="1"/>
</dbReference>
<comment type="caution">
    <text evidence="2">The sequence shown here is derived from an EMBL/GenBank/DDBJ whole genome shotgun (WGS) entry which is preliminary data.</text>
</comment>
<accession>X0XHT2</accession>
<dbReference type="AlphaFoldDB" id="X0XHT2"/>
<gene>
    <name evidence="2" type="ORF">S01H1_60926</name>
</gene>
<protein>
    <recommendedName>
        <fullName evidence="1">NYN domain-containing protein</fullName>
    </recommendedName>
</protein>
<sequence>MTQHKQQRIGVFVDVQNMYYSARNLYGAKVNFREILKEAVKGRNIIRAIAYVIKADIKEESNFFDALNKIGFEIRSKDLQKFFGGHKK</sequence>
<dbReference type="EMBL" id="BARS01039919">
    <property type="protein sequence ID" value="GAG24476.1"/>
    <property type="molecule type" value="Genomic_DNA"/>
</dbReference>
<name>X0XHT2_9ZZZZ</name>
<feature type="domain" description="NYN" evidence="1">
    <location>
        <begin position="8"/>
        <end position="83"/>
    </location>
</feature>
<evidence type="ECO:0000259" key="1">
    <source>
        <dbReference type="Pfam" id="PF01936"/>
    </source>
</evidence>